<evidence type="ECO:0008006" key="7">
    <source>
        <dbReference type="Google" id="ProtNLM"/>
    </source>
</evidence>
<dbReference type="InParanoid" id="A0A507BH90"/>
<evidence type="ECO:0000259" key="3">
    <source>
        <dbReference type="PROSITE" id="PS50948"/>
    </source>
</evidence>
<dbReference type="CDD" id="cd04678">
    <property type="entry name" value="NUDIX_MTH2_Nudt15"/>
    <property type="match status" value="1"/>
</dbReference>
<keyword evidence="6" id="KW-1185">Reference proteome</keyword>
<reference evidence="5 6" key="1">
    <citation type="submission" date="2019-06" db="EMBL/GenBank/DDBJ databases">
        <title>Draft genome sequence of the filamentous fungus Phialemoniopsis curvata isolated from diesel fuel.</title>
        <authorList>
            <person name="Varaljay V.A."/>
            <person name="Lyon W.J."/>
            <person name="Crouch A.L."/>
            <person name="Drake C.E."/>
            <person name="Hollomon J.M."/>
            <person name="Nadeau L.J."/>
            <person name="Nunn H.S."/>
            <person name="Stevenson B.S."/>
            <person name="Bojanowski C.L."/>
            <person name="Crookes-Goodson W.J."/>
        </authorList>
    </citation>
    <scope>NUCLEOTIDE SEQUENCE [LARGE SCALE GENOMIC DNA]</scope>
    <source>
        <strain evidence="5 6">D216</strain>
    </source>
</reference>
<dbReference type="InterPro" id="IPR020084">
    <property type="entry name" value="NUDIX_hydrolase_CS"/>
</dbReference>
<feature type="domain" description="Apple" evidence="3">
    <location>
        <begin position="262"/>
        <end position="337"/>
    </location>
</feature>
<dbReference type="FunFam" id="3.90.79.10:FF:000060">
    <property type="entry name" value="Nudix hydrolase 1"/>
    <property type="match status" value="1"/>
</dbReference>
<feature type="domain" description="Nudix hydrolase" evidence="4">
    <location>
        <begin position="467"/>
        <end position="602"/>
    </location>
</feature>
<feature type="signal peptide" evidence="2">
    <location>
        <begin position="1"/>
        <end position="18"/>
    </location>
</feature>
<dbReference type="InterPro" id="IPR000086">
    <property type="entry name" value="NUDIX_hydrolase_dom"/>
</dbReference>
<evidence type="ECO:0000313" key="5">
    <source>
        <dbReference type="EMBL" id="TPX16361.1"/>
    </source>
</evidence>
<keyword evidence="1" id="KW-0378">Hydrolase</keyword>
<dbReference type="STRING" id="1093900.A0A507BH90"/>
<feature type="domain" description="Apple" evidence="3">
    <location>
        <begin position="147"/>
        <end position="234"/>
    </location>
</feature>
<dbReference type="GO" id="GO:0006203">
    <property type="term" value="P:dGTP catabolic process"/>
    <property type="evidence" value="ECO:0007669"/>
    <property type="project" value="TreeGrafter"/>
</dbReference>
<dbReference type="AlphaFoldDB" id="A0A507BH90"/>
<accession>A0A507BH90</accession>
<dbReference type="Gene3D" id="3.50.4.10">
    <property type="entry name" value="Hepatocyte Growth Factor"/>
    <property type="match status" value="1"/>
</dbReference>
<name>A0A507BH90_9PEZI</name>
<dbReference type="PANTHER" id="PTHR16099">
    <property type="entry name" value="8-OXO-DGTP DIPHOSPHATES NUDT15"/>
    <property type="match status" value="1"/>
</dbReference>
<sequence length="615" mass="64137">MRFVYAAALSCFLGSVSATGSDGCNADNCLRAIRASSFPTRSGVADCGSYLAATVTPGTSTIYSTVVAGSLPTVSVVTGNIDVPPATPVTVYPTSIPTYASACSGSVRYSSACSCVGVSQSTITVATPTTTVYVTACTLPSPTAEACGTVMTGPNSRQYQVECGLAYTGSSSLSSGTVGSYQECFNACAGSSACGSFTFDSAQCTNNCQLFGVYDATTVVSSDTANSGFTPGTARDGTCGTGICGAAVLGGTSYQDSYLVACRSSYSFAQGSDVAGSPFTATSFLDCLRQCDNIYGCNYMSFDSSKFSGNCAMFSRGGVSSDVLASSPSVDSAKALVNNQGPAGVELVAADASQCPAYGGGAAGAAACSRGDNKTPLHPTGYSYTAACGVRYTPKDAGTGVCTLTVNTYAQCFDACDKNNHCDYMTFAGSSISLVDNCQFFKGAVSTQRNAAGYDSLFYPHYCCSDAIGSAVGIGVLVRDCEGRVVLGKRKASIGKGEWGFPGGHLEYGESIFECAERETLEETGLKVKGVKTIGVTSTVFPELQKHYITLFVLCEREDEKQEPELLEPEKCEGWSWLTWKDLRAMAEEDSPQKAFRPIINFLRENPNIEELVKV</sequence>
<feature type="chain" id="PRO_5021334946" description="Nudix hydrolase domain-containing protein" evidence="2">
    <location>
        <begin position="19"/>
        <end position="615"/>
    </location>
</feature>
<proteinExistence type="predicted"/>
<dbReference type="SUPFAM" id="SSF55811">
    <property type="entry name" value="Nudix"/>
    <property type="match status" value="1"/>
</dbReference>
<dbReference type="PROSITE" id="PS51462">
    <property type="entry name" value="NUDIX"/>
    <property type="match status" value="1"/>
</dbReference>
<organism evidence="5 6">
    <name type="scientific">Thyridium curvatum</name>
    <dbReference type="NCBI Taxonomy" id="1093900"/>
    <lineage>
        <taxon>Eukaryota</taxon>
        <taxon>Fungi</taxon>
        <taxon>Dikarya</taxon>
        <taxon>Ascomycota</taxon>
        <taxon>Pezizomycotina</taxon>
        <taxon>Sordariomycetes</taxon>
        <taxon>Sordariomycetidae</taxon>
        <taxon>Thyridiales</taxon>
        <taxon>Thyridiaceae</taxon>
        <taxon>Thyridium</taxon>
    </lineage>
</organism>
<dbReference type="GeneID" id="41971457"/>
<evidence type="ECO:0000256" key="1">
    <source>
        <dbReference type="ARBA" id="ARBA00022801"/>
    </source>
</evidence>
<evidence type="ECO:0000259" key="4">
    <source>
        <dbReference type="PROSITE" id="PS51462"/>
    </source>
</evidence>
<dbReference type="GO" id="GO:0005829">
    <property type="term" value="C:cytosol"/>
    <property type="evidence" value="ECO:0007669"/>
    <property type="project" value="TreeGrafter"/>
</dbReference>
<dbReference type="GO" id="GO:0035539">
    <property type="term" value="F:8-oxo-7,8-dihydrodeoxyguanosine triphosphate pyrophosphatase activity"/>
    <property type="evidence" value="ECO:0007669"/>
    <property type="project" value="TreeGrafter"/>
</dbReference>
<dbReference type="RefSeq" id="XP_030998072.1">
    <property type="nucleotide sequence ID" value="XM_031138374.1"/>
</dbReference>
<evidence type="ECO:0000256" key="2">
    <source>
        <dbReference type="SAM" id="SignalP"/>
    </source>
</evidence>
<dbReference type="InterPro" id="IPR015797">
    <property type="entry name" value="NUDIX_hydrolase-like_dom_sf"/>
</dbReference>
<dbReference type="OrthoDB" id="447842at2759"/>
<evidence type="ECO:0000313" key="6">
    <source>
        <dbReference type="Proteomes" id="UP000319257"/>
    </source>
</evidence>
<keyword evidence="2" id="KW-0732">Signal</keyword>
<gene>
    <name evidence="5" type="ORF">E0L32_004010</name>
</gene>
<comment type="caution">
    <text evidence="5">The sequence shown here is derived from an EMBL/GenBank/DDBJ whole genome shotgun (WGS) entry which is preliminary data.</text>
</comment>
<dbReference type="Gene3D" id="3.90.79.10">
    <property type="entry name" value="Nucleoside Triphosphate Pyrophosphohydrolase"/>
    <property type="match status" value="1"/>
</dbReference>
<dbReference type="InterPro" id="IPR020476">
    <property type="entry name" value="Nudix_hydrolase"/>
</dbReference>
<dbReference type="PROSITE" id="PS50948">
    <property type="entry name" value="PAN"/>
    <property type="match status" value="2"/>
</dbReference>
<dbReference type="PRINTS" id="PR00502">
    <property type="entry name" value="NUDIXFAMILY"/>
</dbReference>
<dbReference type="PROSITE" id="PS00893">
    <property type="entry name" value="NUDIX_BOX"/>
    <property type="match status" value="1"/>
</dbReference>
<dbReference type="PANTHER" id="PTHR16099:SF5">
    <property type="entry name" value="NUCLEOTIDE TRIPHOSPHATE DIPHOSPHATASE NUDT15"/>
    <property type="match status" value="1"/>
</dbReference>
<dbReference type="Pfam" id="PF00293">
    <property type="entry name" value="NUDIX"/>
    <property type="match status" value="1"/>
</dbReference>
<dbReference type="Proteomes" id="UP000319257">
    <property type="component" value="Unassembled WGS sequence"/>
</dbReference>
<dbReference type="Pfam" id="PF00024">
    <property type="entry name" value="PAN_1"/>
    <property type="match status" value="1"/>
</dbReference>
<dbReference type="EMBL" id="SKBQ01000018">
    <property type="protein sequence ID" value="TPX16361.1"/>
    <property type="molecule type" value="Genomic_DNA"/>
</dbReference>
<dbReference type="InterPro" id="IPR003609">
    <property type="entry name" value="Pan_app"/>
</dbReference>
<protein>
    <recommendedName>
        <fullName evidence="7">Nudix hydrolase domain-containing protein</fullName>
    </recommendedName>
</protein>